<feature type="compositionally biased region" description="Basic and acidic residues" evidence="1">
    <location>
        <begin position="97"/>
        <end position="116"/>
    </location>
</feature>
<dbReference type="AlphaFoldDB" id="A0A4S2KKL0"/>
<evidence type="ECO:0000313" key="3">
    <source>
        <dbReference type="Proteomes" id="UP000310200"/>
    </source>
</evidence>
<dbReference type="Proteomes" id="UP000310200">
    <property type="component" value="Unassembled WGS sequence"/>
</dbReference>
<comment type="caution">
    <text evidence="2">The sequence shown here is derived from an EMBL/GenBank/DDBJ whole genome shotgun (WGS) entry which is preliminary data.</text>
</comment>
<accession>A0A4S2KKL0</accession>
<gene>
    <name evidence="2" type="ORF">DBV15_02769</name>
</gene>
<keyword evidence="3" id="KW-1185">Reference proteome</keyword>
<dbReference type="EMBL" id="QBLH01002486">
    <property type="protein sequence ID" value="TGZ48407.1"/>
    <property type="molecule type" value="Genomic_DNA"/>
</dbReference>
<organism evidence="2 3">
    <name type="scientific">Temnothorax longispinosus</name>
    <dbReference type="NCBI Taxonomy" id="300112"/>
    <lineage>
        <taxon>Eukaryota</taxon>
        <taxon>Metazoa</taxon>
        <taxon>Ecdysozoa</taxon>
        <taxon>Arthropoda</taxon>
        <taxon>Hexapoda</taxon>
        <taxon>Insecta</taxon>
        <taxon>Pterygota</taxon>
        <taxon>Neoptera</taxon>
        <taxon>Endopterygota</taxon>
        <taxon>Hymenoptera</taxon>
        <taxon>Apocrita</taxon>
        <taxon>Aculeata</taxon>
        <taxon>Formicoidea</taxon>
        <taxon>Formicidae</taxon>
        <taxon>Myrmicinae</taxon>
        <taxon>Temnothorax</taxon>
    </lineage>
</organism>
<proteinExistence type="predicted"/>
<sequence length="161" mass="17848">MPRRCVLTLAAPSHTVQPRTRRTDIVPQRSPTMEVVGTGFSAIEPRKSRATGVALSGAMGIHLVTEHRVIRQGCLARRAGSLEEPGSPGKAIPDNPDETKEHQRISSARRASERHVGENESISYIVNQHLQYRCYINACANRYNHKKQSRMAATSNHKCAL</sequence>
<evidence type="ECO:0000313" key="2">
    <source>
        <dbReference type="EMBL" id="TGZ48407.1"/>
    </source>
</evidence>
<evidence type="ECO:0000256" key="1">
    <source>
        <dbReference type="SAM" id="MobiDB-lite"/>
    </source>
</evidence>
<reference evidence="2 3" key="1">
    <citation type="journal article" date="2019" name="Philos. Trans. R. Soc. Lond., B, Biol. Sci.">
        <title>Ant behaviour and brain gene expression of defending hosts depend on the ecological success of the intruding social parasite.</title>
        <authorList>
            <person name="Kaur R."/>
            <person name="Stoldt M."/>
            <person name="Jongepier E."/>
            <person name="Feldmeyer B."/>
            <person name="Menzel F."/>
            <person name="Bornberg-Bauer E."/>
            <person name="Foitzik S."/>
        </authorList>
    </citation>
    <scope>NUCLEOTIDE SEQUENCE [LARGE SCALE GENOMIC DNA]</scope>
    <source>
        <tissue evidence="2">Whole body</tissue>
    </source>
</reference>
<protein>
    <submittedName>
        <fullName evidence="2">Uncharacterized protein</fullName>
    </submittedName>
</protein>
<feature type="region of interest" description="Disordered" evidence="1">
    <location>
        <begin position="80"/>
        <end position="116"/>
    </location>
</feature>
<name>A0A4S2KKL0_9HYME</name>